<feature type="region of interest" description="Disordered" evidence="17">
    <location>
        <begin position="167"/>
        <end position="214"/>
    </location>
</feature>
<evidence type="ECO:0000256" key="18">
    <source>
        <dbReference type="SAM" id="Phobius"/>
    </source>
</evidence>
<evidence type="ECO:0000256" key="2">
    <source>
        <dbReference type="ARBA" id="ARBA00004922"/>
    </source>
</evidence>
<keyword evidence="7" id="KW-0735">Signal-anchor</keyword>
<evidence type="ECO:0000256" key="3">
    <source>
        <dbReference type="ARBA" id="ARBA00006003"/>
    </source>
</evidence>
<evidence type="ECO:0000256" key="9">
    <source>
        <dbReference type="ARBA" id="ARBA00023034"/>
    </source>
</evidence>
<accession>A0A6P6EC65</accession>
<comment type="similarity">
    <text evidence="3">Belongs to the glycosyltransferase 29 family.</text>
</comment>
<evidence type="ECO:0000256" key="7">
    <source>
        <dbReference type="ARBA" id="ARBA00022968"/>
    </source>
</evidence>
<keyword evidence="6 18" id="KW-0812">Transmembrane</keyword>
<dbReference type="InterPro" id="IPR001675">
    <property type="entry name" value="Glyco_trans_29"/>
</dbReference>
<dbReference type="Pfam" id="PF00777">
    <property type="entry name" value="Glyco_transf_29"/>
    <property type="match status" value="1"/>
</dbReference>
<feature type="transmembrane region" description="Helical" evidence="18">
    <location>
        <begin position="15"/>
        <end position="35"/>
    </location>
</feature>
<keyword evidence="12" id="KW-0325">Glycoprotein</keyword>
<evidence type="ECO:0000256" key="1">
    <source>
        <dbReference type="ARBA" id="ARBA00004323"/>
    </source>
</evidence>
<evidence type="ECO:0000256" key="17">
    <source>
        <dbReference type="SAM" id="MobiDB-lite"/>
    </source>
</evidence>
<comment type="pathway">
    <text evidence="2">Protein modification; protein glycosylation.</text>
</comment>
<evidence type="ECO:0000256" key="5">
    <source>
        <dbReference type="ARBA" id="ARBA00022679"/>
    </source>
</evidence>
<comment type="catalytic activity">
    <reaction evidence="13">
        <text>a beta-D-galactosyl-(1-&gt;3)-N-acetyl-alpha-D-galactosaminyl derivative + CMP-N-acetyl-beta-neuraminate = a beta-D-galactosyl-(1-&gt;3)-[N-acetyl-alpha-neuraminyl-(2-&gt;6)]-N-acetyl-alpha-D-galactosaminyl derivative + CMP + H(+)</text>
        <dbReference type="Rhea" id="RHEA:11136"/>
        <dbReference type="ChEBI" id="CHEBI:15378"/>
        <dbReference type="ChEBI" id="CHEBI:57812"/>
        <dbReference type="ChEBI" id="CHEBI:60377"/>
        <dbReference type="ChEBI" id="CHEBI:133470"/>
        <dbReference type="ChEBI" id="CHEBI:140764"/>
        <dbReference type="EC" id="2.4.3.3"/>
    </reaction>
    <physiologicalReaction direction="left-to-right" evidence="13">
        <dbReference type="Rhea" id="RHEA:11137"/>
    </physiologicalReaction>
</comment>
<evidence type="ECO:0000256" key="15">
    <source>
        <dbReference type="ARBA" id="ARBA00050664"/>
    </source>
</evidence>
<evidence type="ECO:0000313" key="19">
    <source>
        <dbReference type="Proteomes" id="UP000515203"/>
    </source>
</evidence>
<keyword evidence="9" id="KW-0333">Golgi apparatus</keyword>
<evidence type="ECO:0000256" key="8">
    <source>
        <dbReference type="ARBA" id="ARBA00022989"/>
    </source>
</evidence>
<keyword evidence="10 18" id="KW-0472">Membrane</keyword>
<dbReference type="AlphaFoldDB" id="A0A6P6EC65"/>
<dbReference type="InterPro" id="IPR038578">
    <property type="entry name" value="GT29-like_sf"/>
</dbReference>
<dbReference type="Gene3D" id="3.90.1480.20">
    <property type="entry name" value="Glycosyl transferase family 29"/>
    <property type="match status" value="1"/>
</dbReference>
<evidence type="ECO:0000256" key="11">
    <source>
        <dbReference type="ARBA" id="ARBA00023157"/>
    </source>
</evidence>
<keyword evidence="19" id="KW-1185">Reference proteome</keyword>
<evidence type="ECO:0000256" key="12">
    <source>
        <dbReference type="ARBA" id="ARBA00023180"/>
    </source>
</evidence>
<evidence type="ECO:0000256" key="4">
    <source>
        <dbReference type="ARBA" id="ARBA00022676"/>
    </source>
</evidence>
<protein>
    <recommendedName>
        <fullName evidence="14">alpha-N-acetylgalactosaminide alpha-2,6-sialyltransferase</fullName>
        <ecNumber evidence="14">2.4.3.3</ecNumber>
    </recommendedName>
</protein>
<keyword evidence="5" id="KW-0808">Transferase</keyword>
<keyword evidence="8 18" id="KW-1133">Transmembrane helix</keyword>
<evidence type="ECO:0000256" key="13">
    <source>
        <dbReference type="ARBA" id="ARBA00036348"/>
    </source>
</evidence>
<feature type="compositionally biased region" description="Low complexity" evidence="17">
    <location>
        <begin position="170"/>
        <end position="195"/>
    </location>
</feature>
<comment type="catalytic activity">
    <reaction evidence="15">
        <text>a 3-O-[N-acetyl-alpha-neuraminyl-(2-&gt;3)-beta-D-galactosyl-(1-&gt;3)-N-acetyl-alpha-D-galactosaminyl]-L-threonyl-[protein] + CMP-N-acetyl-beta-neuraminate = a 3-O-{alpha-Neu5Ac-(2-&gt;3)-beta-D-Gal-(1-&gt;3)-[alpha-Neu5Ac-(2-&gt;6)]-alpha-D-GalNAc}-L-threonyl-[protein] + CMP + H(+)</text>
        <dbReference type="Rhea" id="RHEA:81659"/>
        <dbReference type="Rhea" id="RHEA-COMP:14417"/>
        <dbReference type="Rhea" id="RHEA-COMP:16763"/>
        <dbReference type="ChEBI" id="CHEBI:15378"/>
        <dbReference type="ChEBI" id="CHEBI:57812"/>
        <dbReference type="ChEBI" id="CHEBI:60377"/>
        <dbReference type="ChEBI" id="CHEBI:139598"/>
        <dbReference type="ChEBI" id="CHEBI:156398"/>
    </reaction>
    <physiologicalReaction direction="left-to-right" evidence="15">
        <dbReference type="Rhea" id="RHEA:81660"/>
    </physiologicalReaction>
</comment>
<evidence type="ECO:0000256" key="16">
    <source>
        <dbReference type="ARBA" id="ARBA00052285"/>
    </source>
</evidence>
<evidence type="ECO:0000313" key="20">
    <source>
        <dbReference type="RefSeq" id="XP_023569899.1"/>
    </source>
</evidence>
<dbReference type="GeneID" id="101585956"/>
<proteinExistence type="inferred from homology"/>
<dbReference type="CTD" id="55808"/>
<dbReference type="PANTHER" id="PTHR45941">
    <property type="entry name" value="ALPHA-N-ACETYLGALACTOSAMINIDE ALPHA-2,6-SIALYLTRANSFERASE 2-LIKE-RELATED"/>
    <property type="match status" value="1"/>
</dbReference>
<gene>
    <name evidence="20" type="primary">St6galnac1</name>
</gene>
<evidence type="ECO:0000256" key="6">
    <source>
        <dbReference type="ARBA" id="ARBA00022692"/>
    </source>
</evidence>
<dbReference type="GO" id="GO:0001665">
    <property type="term" value="F:alpha-N-acetylgalactosaminide alpha-2,6-sialyltransferase activity"/>
    <property type="evidence" value="ECO:0007669"/>
    <property type="project" value="UniProtKB-EC"/>
</dbReference>
<comment type="catalytic activity">
    <reaction evidence="16">
        <text>a 3-O-[N-acetyl-alpha-D-galactosaminyl]-L-threonyl-[protein] + CMP-N-acetyl-beta-neuraminate = a 3-O-[N-acetyl-alpha-neuraminosyl-(2-&gt;6)-N-acetyl-alpha-D-galactosaminyl]-L-threonyl-[protein] + CMP + H(+)</text>
        <dbReference type="Rhea" id="RHEA:81643"/>
        <dbReference type="Rhea" id="RHEA-COMP:11689"/>
        <dbReference type="Rhea" id="RHEA-COMP:19720"/>
        <dbReference type="ChEBI" id="CHEBI:15378"/>
        <dbReference type="ChEBI" id="CHEBI:57812"/>
        <dbReference type="ChEBI" id="CHEBI:60377"/>
        <dbReference type="ChEBI" id="CHEBI:87075"/>
        <dbReference type="ChEBI" id="CHEBI:231970"/>
    </reaction>
    <physiologicalReaction direction="left-to-right" evidence="16">
        <dbReference type="Rhea" id="RHEA:81644"/>
    </physiologicalReaction>
</comment>
<comment type="subcellular location">
    <subcellularLocation>
        <location evidence="1">Golgi apparatus membrane</location>
        <topology evidence="1">Single-pass type II membrane protein</topology>
    </subcellularLocation>
</comment>
<keyword evidence="11" id="KW-1015">Disulfide bond</keyword>
<name>A0A6P6EC65_OCTDE</name>
<feature type="region of interest" description="Disordered" evidence="17">
    <location>
        <begin position="82"/>
        <end position="112"/>
    </location>
</feature>
<reference evidence="20" key="1">
    <citation type="submission" date="2025-08" db="UniProtKB">
        <authorList>
            <consortium name="RefSeq"/>
        </authorList>
    </citation>
    <scope>IDENTIFICATION</scope>
</reference>
<evidence type="ECO:0000256" key="10">
    <source>
        <dbReference type="ARBA" id="ARBA00023136"/>
    </source>
</evidence>
<dbReference type="EC" id="2.4.3.3" evidence="14"/>
<organism evidence="19 20">
    <name type="scientific">Octodon degus</name>
    <name type="common">Degu</name>
    <name type="synonym">Sciurus degus</name>
    <dbReference type="NCBI Taxonomy" id="10160"/>
    <lineage>
        <taxon>Eukaryota</taxon>
        <taxon>Metazoa</taxon>
        <taxon>Chordata</taxon>
        <taxon>Craniata</taxon>
        <taxon>Vertebrata</taxon>
        <taxon>Euteleostomi</taxon>
        <taxon>Mammalia</taxon>
        <taxon>Eutheria</taxon>
        <taxon>Euarchontoglires</taxon>
        <taxon>Glires</taxon>
        <taxon>Rodentia</taxon>
        <taxon>Hystricomorpha</taxon>
        <taxon>Octodontidae</taxon>
        <taxon>Octodon</taxon>
    </lineage>
</organism>
<evidence type="ECO:0000256" key="14">
    <source>
        <dbReference type="ARBA" id="ARBA00039109"/>
    </source>
</evidence>
<dbReference type="RefSeq" id="XP_023569899.1">
    <property type="nucleotide sequence ID" value="XM_023714131.1"/>
</dbReference>
<sequence length="557" mass="62230">MRCCPRRPFHLGQGVLWPLLLALLIFFVFTVPFFIKEPSTKPSRYQYSWNNVRWAWKSLQNSMSLAPSLRQWTSIHAEPVQKNGILDTDPGPTAHPVRGSRKTEGARAPQWKQGTLPSAAMAALPERQGEEKTPGDALPLLVGTTALTLQSQGDQKGMPTKTRVLNRQQGKALATTGGVTTKTKQAKTTAAVPAKGKAAQGAPTPSPRPAIPGPQILKAANFKSEPRWDFEEKYSFDVAGLQTSCPDSVKVKASRSSWLQNLFLPNLTLFLDSSRFNQSEWERLEHFAPPFGFMELNHSLVQKVVGRFPPVPQQQLLLASLPRGSSHCITCAVVGNGGILNSSRTGQEIDSHDYVFRLSGALIKGYEQDVGTRTSFYGFTAFSLTQSLLSLGSRGFRHVPVGKAQAPGSFPGSLTDGQIPVATPRLSALHEEQVRAESRWSHLIPLIPADPQQLRSGAFYRFLRSKTLNTTHWRIYRPTTGALLLLTALQLCDKVSAYGFITEGHERFSDHYYDKTWKKLIFYINHDFKLEREVWKRLHDEGIIWLYQRPQTPNVKH</sequence>
<dbReference type="GO" id="GO:0009312">
    <property type="term" value="P:oligosaccharide biosynthetic process"/>
    <property type="evidence" value="ECO:0007669"/>
    <property type="project" value="TreeGrafter"/>
</dbReference>
<dbReference type="Proteomes" id="UP000515203">
    <property type="component" value="Unplaced"/>
</dbReference>
<keyword evidence="4" id="KW-0328">Glycosyltransferase</keyword>
<dbReference type="GO" id="GO:0000139">
    <property type="term" value="C:Golgi membrane"/>
    <property type="evidence" value="ECO:0007669"/>
    <property type="project" value="UniProtKB-SubCell"/>
</dbReference>
<dbReference type="PANTHER" id="PTHR45941:SF1">
    <property type="entry name" value="ALPHA-N-ACETYLGALACTOSAMINIDE ALPHA-2,6-SIALYLTRANSFERASE 1"/>
    <property type="match status" value="1"/>
</dbReference>